<gene>
    <name evidence="2" type="ORF">BaRGS_00032639</name>
</gene>
<dbReference type="SUPFAM" id="SSF48726">
    <property type="entry name" value="Immunoglobulin"/>
    <property type="match status" value="2"/>
</dbReference>
<feature type="non-terminal residue" evidence="2">
    <location>
        <position position="1"/>
    </location>
</feature>
<comment type="caution">
    <text evidence="2">The sequence shown here is derived from an EMBL/GenBank/DDBJ whole genome shotgun (WGS) entry which is preliminary data.</text>
</comment>
<dbReference type="InterPro" id="IPR007110">
    <property type="entry name" value="Ig-like_dom"/>
</dbReference>
<dbReference type="InterPro" id="IPR037448">
    <property type="entry name" value="Zig-8"/>
</dbReference>
<evidence type="ECO:0000259" key="1">
    <source>
        <dbReference type="PROSITE" id="PS50835"/>
    </source>
</evidence>
<accession>A0ABD0JN73</accession>
<dbReference type="PANTHER" id="PTHR23279">
    <property type="entry name" value="DEFECTIVE PROBOSCIS EXTENSION RESPONSE DPR -RELATED"/>
    <property type="match status" value="1"/>
</dbReference>
<dbReference type="InterPro" id="IPR013783">
    <property type="entry name" value="Ig-like_fold"/>
</dbReference>
<evidence type="ECO:0000313" key="3">
    <source>
        <dbReference type="Proteomes" id="UP001519460"/>
    </source>
</evidence>
<dbReference type="InterPro" id="IPR003599">
    <property type="entry name" value="Ig_sub"/>
</dbReference>
<reference evidence="2 3" key="1">
    <citation type="journal article" date="2023" name="Sci. Data">
        <title>Genome assembly of the Korean intertidal mud-creeper Batillaria attramentaria.</title>
        <authorList>
            <person name="Patra A.K."/>
            <person name="Ho P.T."/>
            <person name="Jun S."/>
            <person name="Lee S.J."/>
            <person name="Kim Y."/>
            <person name="Won Y.J."/>
        </authorList>
    </citation>
    <scope>NUCLEOTIDE SEQUENCE [LARGE SCALE GENOMIC DNA]</scope>
    <source>
        <strain evidence="2">Wonlab-2016</strain>
    </source>
</reference>
<dbReference type="EMBL" id="JACVVK020000384">
    <property type="protein sequence ID" value="KAK7476146.1"/>
    <property type="molecule type" value="Genomic_DNA"/>
</dbReference>
<keyword evidence="3" id="KW-1185">Reference proteome</keyword>
<organism evidence="2 3">
    <name type="scientific">Batillaria attramentaria</name>
    <dbReference type="NCBI Taxonomy" id="370345"/>
    <lineage>
        <taxon>Eukaryota</taxon>
        <taxon>Metazoa</taxon>
        <taxon>Spiralia</taxon>
        <taxon>Lophotrochozoa</taxon>
        <taxon>Mollusca</taxon>
        <taxon>Gastropoda</taxon>
        <taxon>Caenogastropoda</taxon>
        <taxon>Sorbeoconcha</taxon>
        <taxon>Cerithioidea</taxon>
        <taxon>Batillariidae</taxon>
        <taxon>Batillaria</taxon>
    </lineage>
</organism>
<dbReference type="Pfam" id="PF00047">
    <property type="entry name" value="ig"/>
    <property type="match status" value="1"/>
</dbReference>
<evidence type="ECO:0000313" key="2">
    <source>
        <dbReference type="EMBL" id="KAK7476146.1"/>
    </source>
</evidence>
<dbReference type="Proteomes" id="UP001519460">
    <property type="component" value="Unassembled WGS sequence"/>
</dbReference>
<dbReference type="InterPro" id="IPR013098">
    <property type="entry name" value="Ig_I-set"/>
</dbReference>
<dbReference type="Gene3D" id="2.60.40.10">
    <property type="entry name" value="Immunoglobulins"/>
    <property type="match status" value="2"/>
</dbReference>
<protein>
    <recommendedName>
        <fullName evidence="1">Ig-like domain-containing protein</fullName>
    </recommendedName>
</protein>
<dbReference type="SMART" id="SM00409">
    <property type="entry name" value="IG"/>
    <property type="match status" value="2"/>
</dbReference>
<dbReference type="SMART" id="SM00408">
    <property type="entry name" value="IGc2"/>
    <property type="match status" value="2"/>
</dbReference>
<dbReference type="PANTHER" id="PTHR23279:SF36">
    <property type="entry name" value="DEFECTIVE PROBOSCIS EXTENSION RESPONSE 9, ISOFORM A"/>
    <property type="match status" value="1"/>
</dbReference>
<feature type="domain" description="Ig-like" evidence="1">
    <location>
        <begin position="121"/>
        <end position="219"/>
    </location>
</feature>
<sequence length="242" mass="27024">VIAPPVVRVLEPEFNAVPTTMTFNRGDTARLLCSVRNLGERTVVWRKLPNPNPLTIGLDTWVEDDRLHVEHVHKHNQWNLIIERVTSADQGDYECQISMKERNLRQNIKLEVIDAPKKRNPDIEISGAQFVSSGGVIRLFCNVSSLSDGRQILQWVKDGNILGRHYSDGRISITSLRSPSSPAVSSILKVRDVTVDDSGDYTCRSSDLTHMTTANVNVMTGTHQSCYSAFGVCVCTYDISLK</sequence>
<dbReference type="InterPro" id="IPR003598">
    <property type="entry name" value="Ig_sub2"/>
</dbReference>
<feature type="domain" description="Ig-like" evidence="1">
    <location>
        <begin position="12"/>
        <end position="105"/>
    </location>
</feature>
<dbReference type="PROSITE" id="PS50835">
    <property type="entry name" value="IG_LIKE"/>
    <property type="match status" value="2"/>
</dbReference>
<proteinExistence type="predicted"/>
<dbReference type="InterPro" id="IPR013151">
    <property type="entry name" value="Immunoglobulin_dom"/>
</dbReference>
<dbReference type="Pfam" id="PF07679">
    <property type="entry name" value="I-set"/>
    <property type="match status" value="1"/>
</dbReference>
<name>A0ABD0JN73_9CAEN</name>
<dbReference type="InterPro" id="IPR036179">
    <property type="entry name" value="Ig-like_dom_sf"/>
</dbReference>
<dbReference type="AlphaFoldDB" id="A0ABD0JN73"/>